<dbReference type="Pfam" id="PF01569">
    <property type="entry name" value="PAP2"/>
    <property type="match status" value="1"/>
</dbReference>
<keyword evidence="1" id="KW-0472">Membrane</keyword>
<feature type="transmembrane region" description="Helical" evidence="1">
    <location>
        <begin position="174"/>
        <end position="193"/>
    </location>
</feature>
<reference evidence="3 4" key="1">
    <citation type="submission" date="2019-07" db="EMBL/GenBank/DDBJ databases">
        <title>The pathways for chlorine oxyanion respiration interact through the shared metabolite chlorate.</title>
        <authorList>
            <person name="Barnum T.P."/>
            <person name="Cheng Y."/>
            <person name="Hill K.A."/>
            <person name="Lucas L.N."/>
            <person name="Carlson H.K."/>
            <person name="Coates J.D."/>
        </authorList>
    </citation>
    <scope>NUCLEOTIDE SEQUENCE [LARGE SCALE GENOMIC DNA]</scope>
    <source>
        <strain evidence="3">BK-3</strain>
    </source>
</reference>
<accession>A0A558CJA4</accession>
<organism evidence="3 4">
    <name type="scientific">Sedimenticola thiotaurini</name>
    <dbReference type="NCBI Taxonomy" id="1543721"/>
    <lineage>
        <taxon>Bacteria</taxon>
        <taxon>Pseudomonadati</taxon>
        <taxon>Pseudomonadota</taxon>
        <taxon>Gammaproteobacteria</taxon>
        <taxon>Chromatiales</taxon>
        <taxon>Sedimenticolaceae</taxon>
        <taxon>Sedimenticola</taxon>
    </lineage>
</organism>
<keyword evidence="1" id="KW-1133">Transmembrane helix</keyword>
<name>A0A558CJA4_9GAMM</name>
<keyword evidence="1" id="KW-0812">Transmembrane</keyword>
<evidence type="ECO:0000313" key="3">
    <source>
        <dbReference type="EMBL" id="TVT48814.1"/>
    </source>
</evidence>
<evidence type="ECO:0000313" key="4">
    <source>
        <dbReference type="Proteomes" id="UP000317355"/>
    </source>
</evidence>
<feature type="transmembrane region" description="Helical" evidence="1">
    <location>
        <begin position="12"/>
        <end position="31"/>
    </location>
</feature>
<proteinExistence type="predicted"/>
<comment type="caution">
    <text evidence="3">The sequence shown here is derived from an EMBL/GenBank/DDBJ whole genome shotgun (WGS) entry which is preliminary data.</text>
</comment>
<dbReference type="SUPFAM" id="SSF48317">
    <property type="entry name" value="Acid phosphatase/Vanadium-dependent haloperoxidase"/>
    <property type="match status" value="1"/>
</dbReference>
<gene>
    <name evidence="3" type="ORF">FHK82_17580</name>
</gene>
<dbReference type="Proteomes" id="UP000317355">
    <property type="component" value="Unassembled WGS sequence"/>
</dbReference>
<dbReference type="AlphaFoldDB" id="A0A558CJA4"/>
<feature type="transmembrane region" description="Helical" evidence="1">
    <location>
        <begin position="93"/>
        <end position="111"/>
    </location>
</feature>
<dbReference type="InterPro" id="IPR036938">
    <property type="entry name" value="PAP2/HPO_sf"/>
</dbReference>
<dbReference type="InterPro" id="IPR000326">
    <property type="entry name" value="PAP2/HPO"/>
</dbReference>
<evidence type="ECO:0000256" key="1">
    <source>
        <dbReference type="SAM" id="Phobius"/>
    </source>
</evidence>
<dbReference type="EMBL" id="VMRY01000130">
    <property type="protein sequence ID" value="TVT48814.1"/>
    <property type="molecule type" value="Genomic_DNA"/>
</dbReference>
<feature type="transmembrane region" description="Helical" evidence="1">
    <location>
        <begin position="65"/>
        <end position="84"/>
    </location>
</feature>
<evidence type="ECO:0000259" key="2">
    <source>
        <dbReference type="Pfam" id="PF01569"/>
    </source>
</evidence>
<sequence>MLSNREYLQYHLFIPGILFTLLVVVLEFSHIDLFIADLIYQIGGAGWTYQENYFVSEIMHTKAKGLVKILAVGLFVVAIGSQFVNGLKPYRKALWYLALVMPLSGLLVGIGKELTHVDCPWNLLRYGGENPYLRLFETHPGDYPYGKCFPAAHAGAGFTFVALYFFLSIVRPAWRWYGLAVGVVLGLAFGITQQIRGAHFISHDLWTAAICWINSLGWYWFFFLREKVVQPVAVTVKN</sequence>
<feature type="domain" description="Phosphatidic acid phosphatase type 2/haloperoxidase" evidence="2">
    <location>
        <begin position="94"/>
        <end position="224"/>
    </location>
</feature>
<feature type="transmembrane region" description="Helical" evidence="1">
    <location>
        <begin position="205"/>
        <end position="224"/>
    </location>
</feature>
<dbReference type="CDD" id="cd03396">
    <property type="entry name" value="PAP2_like_6"/>
    <property type="match status" value="1"/>
</dbReference>
<feature type="transmembrane region" description="Helical" evidence="1">
    <location>
        <begin position="149"/>
        <end position="167"/>
    </location>
</feature>
<protein>
    <submittedName>
        <fullName evidence="3">Phosphatase PAP2 family protein</fullName>
    </submittedName>
</protein>